<dbReference type="NCBIfam" id="NF041738">
    <property type="entry name" value="GG_III-CTERM"/>
    <property type="match status" value="1"/>
</dbReference>
<sequence length="353" mass="38388">MQSIQHLPLLLTLFISLTTLTTHALPTELIPVSKGVLWSWSWINGSFLGIPYIYLIAGAGGALILFIIIAVFFYFRKRREDRRYSRLVEESAGEGTSFVTCRGSGGIEAGARTGAANSGIGHVVTYLHHERPLSQHSSQQQQQHPSVFVGQAQPQMSEIRHGTVYYSEKAPIQIQTHDPVTGYPFPQGKVQFFELSINAAANNTVTSSPAAERREIKCKKGGSNSIEDSKKEEEKTPVSLDQLPERLYSHPPPELHHKLSSLSVASTATLPVSTPTHVHPVGGGREVGLKNCKPVTVAVVTQSQAKKNVSSSPAGSKDSTAKSKLQLKRDVSVSKNTKTKKASTTTTKPKPFT</sequence>
<keyword evidence="3" id="KW-0732">Signal</keyword>
<evidence type="ECO:0000256" key="3">
    <source>
        <dbReference type="SAM" id="SignalP"/>
    </source>
</evidence>
<feature type="transmembrane region" description="Helical" evidence="2">
    <location>
        <begin position="48"/>
        <end position="75"/>
    </location>
</feature>
<keyword evidence="2" id="KW-1133">Transmembrane helix</keyword>
<dbReference type="CDD" id="cd12087">
    <property type="entry name" value="TM_EGFR-like"/>
    <property type="match status" value="1"/>
</dbReference>
<accession>A0A197KBW3</accession>
<keyword evidence="5" id="KW-1185">Reference proteome</keyword>
<proteinExistence type="predicted"/>
<feature type="compositionally biased region" description="Low complexity" evidence="1">
    <location>
        <begin position="342"/>
        <end position="353"/>
    </location>
</feature>
<keyword evidence="2" id="KW-0472">Membrane</keyword>
<keyword evidence="2" id="KW-0812">Transmembrane</keyword>
<feature type="region of interest" description="Disordered" evidence="1">
    <location>
        <begin position="218"/>
        <end position="246"/>
    </location>
</feature>
<dbReference type="Proteomes" id="UP000078512">
    <property type="component" value="Unassembled WGS sequence"/>
</dbReference>
<gene>
    <name evidence="4" type="ORF">K457DRAFT_133040</name>
</gene>
<name>A0A197KBW3_9FUNG</name>
<evidence type="ECO:0000256" key="2">
    <source>
        <dbReference type="SAM" id="Phobius"/>
    </source>
</evidence>
<protein>
    <submittedName>
        <fullName evidence="4">Uncharacterized protein</fullName>
    </submittedName>
</protein>
<organism evidence="4 5">
    <name type="scientific">Linnemannia elongata AG-77</name>
    <dbReference type="NCBI Taxonomy" id="1314771"/>
    <lineage>
        <taxon>Eukaryota</taxon>
        <taxon>Fungi</taxon>
        <taxon>Fungi incertae sedis</taxon>
        <taxon>Mucoromycota</taxon>
        <taxon>Mortierellomycotina</taxon>
        <taxon>Mortierellomycetes</taxon>
        <taxon>Mortierellales</taxon>
        <taxon>Mortierellaceae</taxon>
        <taxon>Linnemannia</taxon>
    </lineage>
</organism>
<dbReference type="AlphaFoldDB" id="A0A197KBW3"/>
<dbReference type="OrthoDB" id="2442464at2759"/>
<feature type="chain" id="PRO_5008276755" evidence="3">
    <location>
        <begin position="25"/>
        <end position="353"/>
    </location>
</feature>
<evidence type="ECO:0000313" key="4">
    <source>
        <dbReference type="EMBL" id="OAQ35202.1"/>
    </source>
</evidence>
<feature type="region of interest" description="Disordered" evidence="1">
    <location>
        <begin position="303"/>
        <end position="353"/>
    </location>
</feature>
<dbReference type="EMBL" id="KV442015">
    <property type="protein sequence ID" value="OAQ35202.1"/>
    <property type="molecule type" value="Genomic_DNA"/>
</dbReference>
<evidence type="ECO:0000256" key="1">
    <source>
        <dbReference type="SAM" id="MobiDB-lite"/>
    </source>
</evidence>
<feature type="compositionally biased region" description="Polar residues" evidence="1">
    <location>
        <begin position="303"/>
        <end position="318"/>
    </location>
</feature>
<feature type="compositionally biased region" description="Basic and acidic residues" evidence="1">
    <location>
        <begin position="227"/>
        <end position="236"/>
    </location>
</feature>
<reference evidence="4 5" key="1">
    <citation type="submission" date="2016-05" db="EMBL/GenBank/DDBJ databases">
        <title>Genome sequencing reveals origins of a unique bacterial endosymbiosis in the earliest lineages of terrestrial Fungi.</title>
        <authorList>
            <consortium name="DOE Joint Genome Institute"/>
            <person name="Uehling J."/>
            <person name="Gryganskyi A."/>
            <person name="Hameed K."/>
            <person name="Tschaplinski T."/>
            <person name="Misztal P."/>
            <person name="Wu S."/>
            <person name="Desiro A."/>
            <person name="Vande Pol N."/>
            <person name="Du Z.-Y."/>
            <person name="Zienkiewicz A."/>
            <person name="Zienkiewicz K."/>
            <person name="Morin E."/>
            <person name="Tisserant E."/>
            <person name="Splivallo R."/>
            <person name="Hainaut M."/>
            <person name="Henrissat B."/>
            <person name="Ohm R."/>
            <person name="Kuo A."/>
            <person name="Yan J."/>
            <person name="Lipzen A."/>
            <person name="Nolan M."/>
            <person name="Labutti K."/>
            <person name="Barry K."/>
            <person name="Goldstein A."/>
            <person name="Labbe J."/>
            <person name="Schadt C."/>
            <person name="Tuskan G."/>
            <person name="Grigoriev I."/>
            <person name="Martin F."/>
            <person name="Vilgalys R."/>
            <person name="Bonito G."/>
        </authorList>
    </citation>
    <scope>NUCLEOTIDE SEQUENCE [LARGE SCALE GENOMIC DNA]</scope>
    <source>
        <strain evidence="4 5">AG-77</strain>
    </source>
</reference>
<evidence type="ECO:0000313" key="5">
    <source>
        <dbReference type="Proteomes" id="UP000078512"/>
    </source>
</evidence>
<feature type="signal peptide" evidence="3">
    <location>
        <begin position="1"/>
        <end position="24"/>
    </location>
</feature>